<dbReference type="OrthoDB" id="9132139at2"/>
<feature type="domain" description="N-acetyltransferase" evidence="1">
    <location>
        <begin position="15"/>
        <end position="180"/>
    </location>
</feature>
<comment type="caution">
    <text evidence="2">The sequence shown here is derived from an EMBL/GenBank/DDBJ whole genome shotgun (WGS) entry which is preliminary data.</text>
</comment>
<organism evidence="2 3">
    <name type="scientific">Pedococcus bigeumensis</name>
    <dbReference type="NCBI Taxonomy" id="433644"/>
    <lineage>
        <taxon>Bacteria</taxon>
        <taxon>Bacillati</taxon>
        <taxon>Actinomycetota</taxon>
        <taxon>Actinomycetes</taxon>
        <taxon>Micrococcales</taxon>
        <taxon>Intrasporangiaceae</taxon>
        <taxon>Pedococcus</taxon>
    </lineage>
</organism>
<dbReference type="RefSeq" id="WP_140737684.1">
    <property type="nucleotide sequence ID" value="NZ_RCZM01000002.1"/>
</dbReference>
<dbReference type="PANTHER" id="PTHR43792:SF1">
    <property type="entry name" value="N-ACETYLTRANSFERASE DOMAIN-CONTAINING PROTEIN"/>
    <property type="match status" value="1"/>
</dbReference>
<name>A0A502CZH2_9MICO</name>
<keyword evidence="3" id="KW-1185">Reference proteome</keyword>
<accession>A0A502CZH2</accession>
<dbReference type="InterPro" id="IPR051531">
    <property type="entry name" value="N-acetyltransferase"/>
</dbReference>
<proteinExistence type="predicted"/>
<dbReference type="InterPro" id="IPR016181">
    <property type="entry name" value="Acyl_CoA_acyltransferase"/>
</dbReference>
<gene>
    <name evidence="2" type="ORF">EAH86_05695</name>
</gene>
<dbReference type="GO" id="GO:0016747">
    <property type="term" value="F:acyltransferase activity, transferring groups other than amino-acyl groups"/>
    <property type="evidence" value="ECO:0007669"/>
    <property type="project" value="InterPro"/>
</dbReference>
<dbReference type="PANTHER" id="PTHR43792">
    <property type="entry name" value="GNAT FAMILY, PUTATIVE (AFU_ORTHOLOGUE AFUA_3G00765)-RELATED-RELATED"/>
    <property type="match status" value="1"/>
</dbReference>
<dbReference type="InterPro" id="IPR000182">
    <property type="entry name" value="GNAT_dom"/>
</dbReference>
<dbReference type="Pfam" id="PF13302">
    <property type="entry name" value="Acetyltransf_3"/>
    <property type="match status" value="1"/>
</dbReference>
<evidence type="ECO:0000259" key="1">
    <source>
        <dbReference type="PROSITE" id="PS51186"/>
    </source>
</evidence>
<reference evidence="2 3" key="1">
    <citation type="journal article" date="2019" name="Environ. Microbiol.">
        <title>Species interactions and distinct microbial communities in high Arctic permafrost affected cryosols are associated with the CH4 and CO2 gas fluxes.</title>
        <authorList>
            <person name="Altshuler I."/>
            <person name="Hamel J."/>
            <person name="Turney S."/>
            <person name="Magnuson E."/>
            <person name="Levesque R."/>
            <person name="Greer C."/>
            <person name="Whyte L.G."/>
        </authorList>
    </citation>
    <scope>NUCLEOTIDE SEQUENCE [LARGE SCALE GENOMIC DNA]</scope>
    <source>
        <strain evidence="2 3">S9.3A</strain>
    </source>
</reference>
<evidence type="ECO:0000313" key="2">
    <source>
        <dbReference type="EMBL" id="TPG17920.1"/>
    </source>
</evidence>
<sequence length="192" mass="21591">MTSPDVTWPRRTERLTLRPARPDDLGRMLEFRSLDEVGRWLIRATVDPEAYRRGWLASVDDPYDHSVVVELEGRVIGTVLLEVVDGMGQDDGTPAQRSEGLLGYIFDPGHAGQGFATEAAREMVALAFEDLGLRRVTAGCFADNMASWTILEKLGMRREQHGIRDSWHADLGWLDGFTYGLLSDEWRQLSNA</sequence>
<dbReference type="EMBL" id="RCZM01000002">
    <property type="protein sequence ID" value="TPG17920.1"/>
    <property type="molecule type" value="Genomic_DNA"/>
</dbReference>
<evidence type="ECO:0000313" key="3">
    <source>
        <dbReference type="Proteomes" id="UP000317722"/>
    </source>
</evidence>
<dbReference type="Proteomes" id="UP000317722">
    <property type="component" value="Unassembled WGS sequence"/>
</dbReference>
<keyword evidence="2" id="KW-0808">Transferase</keyword>
<dbReference type="SUPFAM" id="SSF55729">
    <property type="entry name" value="Acyl-CoA N-acyltransferases (Nat)"/>
    <property type="match status" value="1"/>
</dbReference>
<dbReference type="AlphaFoldDB" id="A0A502CZH2"/>
<dbReference type="Gene3D" id="3.40.630.30">
    <property type="match status" value="1"/>
</dbReference>
<dbReference type="PROSITE" id="PS51186">
    <property type="entry name" value="GNAT"/>
    <property type="match status" value="1"/>
</dbReference>
<protein>
    <submittedName>
        <fullName evidence="2">N-acetyltransferase</fullName>
    </submittedName>
</protein>